<comment type="caution">
    <text evidence="1">The sequence shown here is derived from an EMBL/GenBank/DDBJ whole genome shotgun (WGS) entry which is preliminary data.</text>
</comment>
<dbReference type="Proteomes" id="UP000448867">
    <property type="component" value="Unassembled WGS sequence"/>
</dbReference>
<organism evidence="1 2">
    <name type="scientific">Metabacillus lacus</name>
    <dbReference type="NCBI Taxonomy" id="1983721"/>
    <lineage>
        <taxon>Bacteria</taxon>
        <taxon>Bacillati</taxon>
        <taxon>Bacillota</taxon>
        <taxon>Bacilli</taxon>
        <taxon>Bacillales</taxon>
        <taxon>Bacillaceae</taxon>
        <taxon>Metabacillus</taxon>
    </lineage>
</organism>
<evidence type="ECO:0000313" key="2">
    <source>
        <dbReference type="Proteomes" id="UP000448867"/>
    </source>
</evidence>
<reference evidence="1 2" key="1">
    <citation type="submission" date="2019-11" db="EMBL/GenBank/DDBJ databases">
        <title>Bacillus lacus genome.</title>
        <authorList>
            <person name="Allen C.J."/>
            <person name="Newman J.D."/>
        </authorList>
    </citation>
    <scope>NUCLEOTIDE SEQUENCE [LARGE SCALE GENOMIC DNA]</scope>
    <source>
        <strain evidence="1 2">KCTC 33946</strain>
    </source>
</reference>
<accession>A0A7X2J2N9</accession>
<proteinExistence type="predicted"/>
<dbReference type="AlphaFoldDB" id="A0A7X2J2N9"/>
<dbReference type="OrthoDB" id="2747668at2"/>
<keyword evidence="2" id="KW-1185">Reference proteome</keyword>
<gene>
    <name evidence="1" type="ORF">GJU40_19750</name>
</gene>
<sequence>MFNLEVCTNYNPTGLDALTLENVNTGEFIMAFVGTDAHAEYGMQMQDLKTNVKLLNGVTPPQLQEANAYFQRMQAELAKSGHEISYLCVATR</sequence>
<name>A0A7X2J2N9_9BACI</name>
<dbReference type="EMBL" id="WKKI01000081">
    <property type="protein sequence ID" value="MRX74357.1"/>
    <property type="molecule type" value="Genomic_DNA"/>
</dbReference>
<protein>
    <submittedName>
        <fullName evidence="1">Uncharacterized protein</fullName>
    </submittedName>
</protein>
<evidence type="ECO:0000313" key="1">
    <source>
        <dbReference type="EMBL" id="MRX74357.1"/>
    </source>
</evidence>